<dbReference type="GO" id="GO:0005886">
    <property type="term" value="C:plasma membrane"/>
    <property type="evidence" value="ECO:0007669"/>
    <property type="project" value="TreeGrafter"/>
</dbReference>
<feature type="transmembrane region" description="Helical" evidence="6">
    <location>
        <begin position="217"/>
        <end position="238"/>
    </location>
</feature>
<evidence type="ECO:0000256" key="5">
    <source>
        <dbReference type="ARBA" id="ARBA00023136"/>
    </source>
</evidence>
<reference evidence="8" key="1">
    <citation type="submission" date="2017-03" db="EMBL/GenBank/DDBJ databases">
        <authorList>
            <person name="Sharma R."/>
            <person name="Thines M."/>
        </authorList>
    </citation>
    <scope>NUCLEOTIDE SEQUENCE [LARGE SCALE GENOMIC DNA]</scope>
</reference>
<feature type="transmembrane region" description="Helical" evidence="6">
    <location>
        <begin position="85"/>
        <end position="104"/>
    </location>
</feature>
<evidence type="ECO:0000256" key="2">
    <source>
        <dbReference type="ARBA" id="ARBA00005587"/>
    </source>
</evidence>
<keyword evidence="5 6" id="KW-0472">Membrane</keyword>
<proteinExistence type="inferred from homology"/>
<dbReference type="PANTHER" id="PTHR31123">
    <property type="entry name" value="ACCUMULATION OF DYADS PROTEIN 2-RELATED"/>
    <property type="match status" value="1"/>
</dbReference>
<evidence type="ECO:0000313" key="7">
    <source>
        <dbReference type="EMBL" id="SLM34294.1"/>
    </source>
</evidence>
<evidence type="ECO:0000256" key="3">
    <source>
        <dbReference type="ARBA" id="ARBA00022692"/>
    </source>
</evidence>
<feature type="transmembrane region" description="Helical" evidence="6">
    <location>
        <begin position="110"/>
        <end position="131"/>
    </location>
</feature>
<evidence type="ECO:0000256" key="1">
    <source>
        <dbReference type="ARBA" id="ARBA00004141"/>
    </source>
</evidence>
<accession>A0A1W5CTS2</accession>
<evidence type="ECO:0000256" key="6">
    <source>
        <dbReference type="SAM" id="Phobius"/>
    </source>
</evidence>
<dbReference type="Proteomes" id="UP000192927">
    <property type="component" value="Unassembled WGS sequence"/>
</dbReference>
<feature type="transmembrane region" description="Helical" evidence="6">
    <location>
        <begin position="250"/>
        <end position="270"/>
    </location>
</feature>
<feature type="transmembrane region" description="Helical" evidence="6">
    <location>
        <begin position="143"/>
        <end position="163"/>
    </location>
</feature>
<dbReference type="AlphaFoldDB" id="A0A1W5CTS2"/>
<comment type="subcellular location">
    <subcellularLocation>
        <location evidence="1">Membrane</location>
        <topology evidence="1">Multi-pass membrane protein</topology>
    </subcellularLocation>
</comment>
<keyword evidence="4 6" id="KW-1133">Transmembrane helix</keyword>
<dbReference type="GO" id="GO:0015123">
    <property type="term" value="F:acetate transmembrane transporter activity"/>
    <property type="evidence" value="ECO:0007669"/>
    <property type="project" value="TreeGrafter"/>
</dbReference>
<comment type="similarity">
    <text evidence="2">Belongs to the acetate uptake transporter (AceTr) (TC 2.A.96) family.</text>
</comment>
<keyword evidence="3 6" id="KW-0812">Transmembrane</keyword>
<dbReference type="InterPro" id="IPR000791">
    <property type="entry name" value="Gpr1/Fun34/SatP-like"/>
</dbReference>
<dbReference type="Pfam" id="PF01184">
    <property type="entry name" value="Gpr1_Fun34_YaaH"/>
    <property type="match status" value="1"/>
</dbReference>
<evidence type="ECO:0000256" key="4">
    <source>
        <dbReference type="ARBA" id="ARBA00022989"/>
    </source>
</evidence>
<keyword evidence="8" id="KW-1185">Reference proteome</keyword>
<name>A0A1W5CTS2_9LECA</name>
<dbReference type="InterPro" id="IPR051633">
    <property type="entry name" value="AceTr"/>
</dbReference>
<sequence>MAQHSNTSSLDKEPTALPMFETNGFNSANNNYHLGADESSDNAFRRIRTAHSVSISPELFEKMYLNPQKEVKGDLRKTFGNPTPLALIGFLLTVTPISMEMMGWRGAATGSGIVGAASVGACFFMGGLLMFTGGILECVLGNTFSFIVFASYGGFWLSVGITLTPSYNAYNAYNANSAQIAHELASPPFNSAYGFYLLCMGFLSLIFLICSLRTNIIYFIVFLTLVVGFFLEAGEYFAIGAGSLTSAGTLRVGAGISYFISVAAGWYILLAQMLAALDFPFSIPVGDIKNLARTKAGTARTASSFALEQHPTEAPQMLVLPTAKTALTAVVGKTRPAALKDKERRSLLS</sequence>
<dbReference type="PANTHER" id="PTHR31123:SF4">
    <property type="entry name" value="PROTEIN ALCS"/>
    <property type="match status" value="1"/>
</dbReference>
<evidence type="ECO:0000313" key="8">
    <source>
        <dbReference type="Proteomes" id="UP000192927"/>
    </source>
</evidence>
<feature type="transmembrane region" description="Helical" evidence="6">
    <location>
        <begin position="193"/>
        <end position="210"/>
    </location>
</feature>
<dbReference type="EMBL" id="FWEW01000271">
    <property type="protein sequence ID" value="SLM34294.1"/>
    <property type="molecule type" value="Genomic_DNA"/>
</dbReference>
<protein>
    <submittedName>
        <fullName evidence="7">GPR1/FUN34/yaaH</fullName>
    </submittedName>
</protein>
<organism evidence="7 8">
    <name type="scientific">Lasallia pustulata</name>
    <dbReference type="NCBI Taxonomy" id="136370"/>
    <lineage>
        <taxon>Eukaryota</taxon>
        <taxon>Fungi</taxon>
        <taxon>Dikarya</taxon>
        <taxon>Ascomycota</taxon>
        <taxon>Pezizomycotina</taxon>
        <taxon>Lecanoromycetes</taxon>
        <taxon>OSLEUM clade</taxon>
        <taxon>Umbilicariomycetidae</taxon>
        <taxon>Umbilicariales</taxon>
        <taxon>Umbilicariaceae</taxon>
        <taxon>Lasallia</taxon>
    </lineage>
</organism>